<keyword evidence="8" id="KW-0175">Coiled coil</keyword>
<dbReference type="Gene3D" id="1.10.287.660">
    <property type="entry name" value="Helix hairpin bin"/>
    <property type="match status" value="1"/>
</dbReference>
<dbReference type="PANTHER" id="PTHR13678">
    <property type="entry name" value="VACUOLAR PROTEIN SORTING-ASSOCIATED PROTEIN 37"/>
    <property type="match status" value="1"/>
</dbReference>
<proteinExistence type="evidence at transcript level"/>
<evidence type="ECO:0000256" key="8">
    <source>
        <dbReference type="SAM" id="Coils"/>
    </source>
</evidence>
<dbReference type="GO" id="GO:0006623">
    <property type="term" value="P:protein targeting to vacuole"/>
    <property type="evidence" value="ECO:0007669"/>
    <property type="project" value="TreeGrafter"/>
</dbReference>
<comment type="similarity">
    <text evidence="2">Belongs to the VPS37 family.</text>
</comment>
<comment type="function">
    <text evidence="6">Component of the ESCRT-I complex, a regulator of vesicular trafficking process. Required for the sorting of endocytic ubiquitinated cargos into multivesicular bodies. May be involved in cell growth and differentiation.</text>
</comment>
<dbReference type="PROSITE" id="PS51314">
    <property type="entry name" value="VPS37_C"/>
    <property type="match status" value="1"/>
</dbReference>
<dbReference type="GO" id="GO:0006612">
    <property type="term" value="P:protein targeting to membrane"/>
    <property type="evidence" value="ECO:0007669"/>
    <property type="project" value="TreeGrafter"/>
</dbReference>
<evidence type="ECO:0000256" key="5">
    <source>
        <dbReference type="ARBA" id="ARBA00022927"/>
    </source>
</evidence>
<keyword evidence="4" id="KW-0967">Endosome</keyword>
<evidence type="ECO:0000313" key="11">
    <source>
        <dbReference type="EMBL" id="JAI14890.1"/>
    </source>
</evidence>
<feature type="coiled-coil region" evidence="8">
    <location>
        <begin position="101"/>
        <end position="128"/>
    </location>
</feature>
<evidence type="ECO:0000256" key="6">
    <source>
        <dbReference type="ARBA" id="ARBA00025010"/>
    </source>
</evidence>
<keyword evidence="5 7" id="KW-0653">Protein transport</keyword>
<dbReference type="InterPro" id="IPR037202">
    <property type="entry name" value="ESCRT_assembly_dom"/>
</dbReference>
<evidence type="ECO:0000256" key="4">
    <source>
        <dbReference type="ARBA" id="ARBA00022753"/>
    </source>
</evidence>
<evidence type="ECO:0000256" key="3">
    <source>
        <dbReference type="ARBA" id="ARBA00022448"/>
    </source>
</evidence>
<accession>A0A0K8TLS7</accession>
<dbReference type="GO" id="GO:0031902">
    <property type="term" value="C:late endosome membrane"/>
    <property type="evidence" value="ECO:0007669"/>
    <property type="project" value="UniProtKB-SubCell"/>
</dbReference>
<organism evidence="11">
    <name type="scientific">Tabanus bromius</name>
    <name type="common">Band-eyed brown horse fly</name>
    <dbReference type="NCBI Taxonomy" id="304241"/>
    <lineage>
        <taxon>Eukaryota</taxon>
        <taxon>Metazoa</taxon>
        <taxon>Ecdysozoa</taxon>
        <taxon>Arthropoda</taxon>
        <taxon>Hexapoda</taxon>
        <taxon>Insecta</taxon>
        <taxon>Pterygota</taxon>
        <taxon>Neoptera</taxon>
        <taxon>Endopterygota</taxon>
        <taxon>Diptera</taxon>
        <taxon>Brachycera</taxon>
        <taxon>Tabanomorpha</taxon>
        <taxon>Tabanoidea</taxon>
        <taxon>Tabanidae</taxon>
        <taxon>Tabanus</taxon>
    </lineage>
</organism>
<evidence type="ECO:0000259" key="10">
    <source>
        <dbReference type="PROSITE" id="PS51314"/>
    </source>
</evidence>
<comment type="subcellular location">
    <subcellularLocation>
        <location evidence="1">Late endosome membrane</location>
        <topology evidence="1">Peripheral membrane protein</topology>
    </subcellularLocation>
</comment>
<dbReference type="GO" id="GO:0043162">
    <property type="term" value="P:ubiquitin-dependent protein catabolic process via the multivesicular body sorting pathway"/>
    <property type="evidence" value="ECO:0007669"/>
    <property type="project" value="TreeGrafter"/>
</dbReference>
<evidence type="ECO:0000256" key="9">
    <source>
        <dbReference type="SAM" id="MobiDB-lite"/>
    </source>
</evidence>
<evidence type="ECO:0000256" key="1">
    <source>
        <dbReference type="ARBA" id="ARBA00004633"/>
    </source>
</evidence>
<dbReference type="GO" id="GO:0000813">
    <property type="term" value="C:ESCRT I complex"/>
    <property type="evidence" value="ECO:0007669"/>
    <property type="project" value="TreeGrafter"/>
</dbReference>
<dbReference type="InterPro" id="IPR009851">
    <property type="entry name" value="Mod_r"/>
</dbReference>
<dbReference type="SUPFAM" id="SSF140111">
    <property type="entry name" value="Endosomal sorting complex assembly domain"/>
    <property type="match status" value="1"/>
</dbReference>
<reference evidence="11" key="1">
    <citation type="journal article" date="2015" name="Insect Biochem. Mol. Biol.">
        <title>An insight into the sialome of the horse fly, Tabanus bromius.</title>
        <authorList>
            <person name="Ribeiro J.M."/>
            <person name="Kazimirova M."/>
            <person name="Takac P."/>
            <person name="Andersen J.F."/>
            <person name="Francischetti I.M."/>
        </authorList>
    </citation>
    <scope>NUCLEOTIDE SEQUENCE</scope>
</reference>
<dbReference type="InterPro" id="IPR029012">
    <property type="entry name" value="Helix_hairpin_bin_sf"/>
</dbReference>
<feature type="region of interest" description="Disordered" evidence="9">
    <location>
        <begin position="163"/>
        <end position="194"/>
    </location>
</feature>
<dbReference type="AlphaFoldDB" id="A0A0K8TLS7"/>
<evidence type="ECO:0000256" key="7">
    <source>
        <dbReference type="PROSITE-ProRule" id="PRU00646"/>
    </source>
</evidence>
<dbReference type="PANTHER" id="PTHR13678:SF27">
    <property type="entry name" value="LD45836P"/>
    <property type="match status" value="1"/>
</dbReference>
<protein>
    <submittedName>
        <fullName evidence="11">Putative vacuolar protein sorting 37b</fullName>
    </submittedName>
</protein>
<dbReference type="EMBL" id="GDAI01002713">
    <property type="protein sequence ID" value="JAI14890.1"/>
    <property type="molecule type" value="mRNA"/>
</dbReference>
<name>A0A0K8TLS7_TABBR</name>
<feature type="coiled-coil region" evidence="8">
    <location>
        <begin position="14"/>
        <end position="59"/>
    </location>
</feature>
<evidence type="ECO:0000256" key="2">
    <source>
        <dbReference type="ARBA" id="ARBA00007617"/>
    </source>
</evidence>
<keyword evidence="3 7" id="KW-0813">Transport</keyword>
<feature type="domain" description="VPS37 C-terminal" evidence="10">
    <location>
        <begin position="85"/>
        <end position="174"/>
    </location>
</feature>
<sequence length="213" mass="23923">MYQQFMNEAQASIANLSSDELKELLNDDDKLEERIDELLARLEEEKEAMLSENRAIAEENLSKEPVLVELKGKLNELSTQGKELCSVVQEKLVEIKSKSNNVNADTALALLQAAAAEIEEESENKVKKLLDNELSLEDFLEEFMPSRKTMHLRKLKAEKMTELLRQPKPQPPNRNSGYYPGSTGGLPYPSAGSVPYPLGPMPMPMPGISRPYF</sequence>
<dbReference type="Pfam" id="PF07200">
    <property type="entry name" value="Mod_r"/>
    <property type="match status" value="1"/>
</dbReference>